<evidence type="ECO:0000256" key="1">
    <source>
        <dbReference type="SAM" id="Phobius"/>
    </source>
</evidence>
<keyword evidence="1" id="KW-0472">Membrane</keyword>
<gene>
    <name evidence="2" type="ORF">BCR41DRAFT_358840</name>
</gene>
<protein>
    <submittedName>
        <fullName evidence="2">Uncharacterized protein</fullName>
    </submittedName>
</protein>
<dbReference type="Proteomes" id="UP000193648">
    <property type="component" value="Unassembled WGS sequence"/>
</dbReference>
<proteinExistence type="predicted"/>
<reference evidence="2 3" key="1">
    <citation type="submission" date="2016-07" db="EMBL/GenBank/DDBJ databases">
        <title>Pervasive Adenine N6-methylation of Active Genes in Fungi.</title>
        <authorList>
            <consortium name="DOE Joint Genome Institute"/>
            <person name="Mondo S.J."/>
            <person name="Dannebaum R.O."/>
            <person name="Kuo R.C."/>
            <person name="Labutti K."/>
            <person name="Haridas S."/>
            <person name="Kuo A."/>
            <person name="Salamov A."/>
            <person name="Ahrendt S.R."/>
            <person name="Lipzen A."/>
            <person name="Sullivan W."/>
            <person name="Andreopoulos W.B."/>
            <person name="Clum A."/>
            <person name="Lindquist E."/>
            <person name="Daum C."/>
            <person name="Ramamoorthy G.K."/>
            <person name="Gryganskyi A."/>
            <person name="Culley D."/>
            <person name="Magnuson J.K."/>
            <person name="James T.Y."/>
            <person name="O'Malley M.A."/>
            <person name="Stajich J.E."/>
            <person name="Spatafora J.W."/>
            <person name="Visel A."/>
            <person name="Grigoriev I.V."/>
        </authorList>
    </citation>
    <scope>NUCLEOTIDE SEQUENCE [LARGE SCALE GENOMIC DNA]</scope>
    <source>
        <strain evidence="2 3">NRRL 3116</strain>
    </source>
</reference>
<organism evidence="2 3">
    <name type="scientific">Lobosporangium transversale</name>
    <dbReference type="NCBI Taxonomy" id="64571"/>
    <lineage>
        <taxon>Eukaryota</taxon>
        <taxon>Fungi</taxon>
        <taxon>Fungi incertae sedis</taxon>
        <taxon>Mucoromycota</taxon>
        <taxon>Mortierellomycotina</taxon>
        <taxon>Mortierellomycetes</taxon>
        <taxon>Mortierellales</taxon>
        <taxon>Mortierellaceae</taxon>
        <taxon>Lobosporangium</taxon>
    </lineage>
</organism>
<keyword evidence="1" id="KW-1133">Transmembrane helix</keyword>
<accession>A0A1Y2GF67</accession>
<keyword evidence="3" id="KW-1185">Reference proteome</keyword>
<comment type="caution">
    <text evidence="2">The sequence shown here is derived from an EMBL/GenBank/DDBJ whole genome shotgun (WGS) entry which is preliminary data.</text>
</comment>
<sequence length="71" mass="8304">MHCQKRAINCLCVTCISSHICINFVSKTLPRTHSFSCHISPLFFFLWVLADSHNPLFLFLKKVKMLRPRRA</sequence>
<dbReference type="InParanoid" id="A0A1Y2GF67"/>
<dbReference type="EMBL" id="MCFF01000035">
    <property type="protein sequence ID" value="ORZ09077.1"/>
    <property type="molecule type" value="Genomic_DNA"/>
</dbReference>
<dbReference type="AlphaFoldDB" id="A0A1Y2GF67"/>
<name>A0A1Y2GF67_9FUNG</name>
<feature type="transmembrane region" description="Helical" evidence="1">
    <location>
        <begin position="7"/>
        <end position="26"/>
    </location>
</feature>
<feature type="transmembrane region" description="Helical" evidence="1">
    <location>
        <begin position="38"/>
        <end position="60"/>
    </location>
</feature>
<evidence type="ECO:0000313" key="3">
    <source>
        <dbReference type="Proteomes" id="UP000193648"/>
    </source>
</evidence>
<dbReference type="RefSeq" id="XP_021878704.1">
    <property type="nucleotide sequence ID" value="XM_022025126.1"/>
</dbReference>
<dbReference type="GeneID" id="33566970"/>
<keyword evidence="1" id="KW-0812">Transmembrane</keyword>
<evidence type="ECO:0000313" key="2">
    <source>
        <dbReference type="EMBL" id="ORZ09077.1"/>
    </source>
</evidence>